<dbReference type="Gene3D" id="3.30.470.20">
    <property type="entry name" value="ATP-grasp fold, B domain"/>
    <property type="match status" value="1"/>
</dbReference>
<dbReference type="GO" id="GO:0005524">
    <property type="term" value="F:ATP binding"/>
    <property type="evidence" value="ECO:0007669"/>
    <property type="project" value="InterPro"/>
</dbReference>
<dbReference type="Gene3D" id="3.40.50.20">
    <property type="match status" value="1"/>
</dbReference>
<reference evidence="2" key="1">
    <citation type="journal article" date="2014" name="Front. Microbiol.">
        <title>High frequency of phylogenetically diverse reductive dehalogenase-homologous genes in deep subseafloor sedimentary metagenomes.</title>
        <authorList>
            <person name="Kawai M."/>
            <person name="Futagami T."/>
            <person name="Toyoda A."/>
            <person name="Takaki Y."/>
            <person name="Nishi S."/>
            <person name="Hori S."/>
            <person name="Arai W."/>
            <person name="Tsubouchi T."/>
            <person name="Morono Y."/>
            <person name="Uchiyama I."/>
            <person name="Ito T."/>
            <person name="Fujiyama A."/>
            <person name="Inagaki F."/>
            <person name="Takami H."/>
        </authorList>
    </citation>
    <scope>NUCLEOTIDE SEQUENCE</scope>
    <source>
        <strain evidence="2">Expedition CK06-06</strain>
    </source>
</reference>
<dbReference type="PROSITE" id="PS50975">
    <property type="entry name" value="ATP_GRASP"/>
    <property type="match status" value="1"/>
</dbReference>
<evidence type="ECO:0000313" key="2">
    <source>
        <dbReference type="EMBL" id="GAH24926.1"/>
    </source>
</evidence>
<gene>
    <name evidence="2" type="ORF">S03H2_00030</name>
</gene>
<dbReference type="AlphaFoldDB" id="X1DV83"/>
<feature type="domain" description="ATP-grasp" evidence="1">
    <location>
        <begin position="119"/>
        <end position="318"/>
    </location>
</feature>
<dbReference type="InterPro" id="IPR011761">
    <property type="entry name" value="ATP-grasp"/>
</dbReference>
<evidence type="ECO:0000259" key="1">
    <source>
        <dbReference type="PROSITE" id="PS50975"/>
    </source>
</evidence>
<dbReference type="Pfam" id="PF21360">
    <property type="entry name" value="PylC-like_N"/>
    <property type="match status" value="1"/>
</dbReference>
<sequence length="350" mass="39702">MFRRKKRIIVSGAGSGGHNNIIRDIRAARSDVFIVGTNIDKFTLKLSNADKDYLLPPVDSTSYVKKLNALIEAERIDGLVPGGDREVSAVAENREKIRAPILLPRKETVRLCQDKYALNRHLEKCGMKIAHSSAIKDISDVYSAFKEVKKDGAMVWCRIRDSSGSMGSLPVKNAEHAKFWIEYWRDMRSVNTNRFMLCEYLPGRDYAFQSIWKDGELVIGKACERLSYFFAKNMPAGSSSTPKVARLTSNKNVIDTCIETVKFVDDNPNGIFSIDLKENREGEPCVTEINVGRFCMITPIFDLTGKYNMADIYLRLMFGEEVKIKNMVTDIDENMYLIRDLDILPTLARL</sequence>
<organism evidence="2">
    <name type="scientific">marine sediment metagenome</name>
    <dbReference type="NCBI Taxonomy" id="412755"/>
    <lineage>
        <taxon>unclassified sequences</taxon>
        <taxon>metagenomes</taxon>
        <taxon>ecological metagenomes</taxon>
    </lineage>
</organism>
<protein>
    <recommendedName>
        <fullName evidence="1">ATP-grasp domain-containing protein</fullName>
    </recommendedName>
</protein>
<dbReference type="GO" id="GO:0046872">
    <property type="term" value="F:metal ion binding"/>
    <property type="evidence" value="ECO:0007669"/>
    <property type="project" value="InterPro"/>
</dbReference>
<comment type="caution">
    <text evidence="2">The sequence shown here is derived from an EMBL/GenBank/DDBJ whole genome shotgun (WGS) entry which is preliminary data.</text>
</comment>
<proteinExistence type="predicted"/>
<name>X1DV83_9ZZZZ</name>
<dbReference type="EMBL" id="BARU01000002">
    <property type="protein sequence ID" value="GAH24926.1"/>
    <property type="molecule type" value="Genomic_DNA"/>
</dbReference>
<dbReference type="InterPro" id="IPR048764">
    <property type="entry name" value="PylC_N"/>
</dbReference>
<dbReference type="SUPFAM" id="SSF56059">
    <property type="entry name" value="Glutathione synthetase ATP-binding domain-like"/>
    <property type="match status" value="1"/>
</dbReference>
<accession>X1DV83</accession>